<dbReference type="RefSeq" id="WP_205730686.1">
    <property type="nucleotide sequence ID" value="NZ_JBHLXF010000029.1"/>
</dbReference>
<dbReference type="Proteomes" id="UP000440041">
    <property type="component" value="Unassembled WGS sequence"/>
</dbReference>
<keyword evidence="3" id="KW-1185">Reference proteome</keyword>
<evidence type="ECO:0000259" key="1">
    <source>
        <dbReference type="Pfam" id="PF13472"/>
    </source>
</evidence>
<organism evidence="2 3">
    <name type="scientific">Bifidobacterium apri</name>
    <dbReference type="NCBI Taxonomy" id="1769423"/>
    <lineage>
        <taxon>Bacteria</taxon>
        <taxon>Bacillati</taxon>
        <taxon>Actinomycetota</taxon>
        <taxon>Actinomycetes</taxon>
        <taxon>Bifidobacteriales</taxon>
        <taxon>Bifidobacteriaceae</taxon>
        <taxon>Bifidobacterium</taxon>
    </lineage>
</organism>
<comment type="caution">
    <text evidence="2">The sequence shown here is derived from an EMBL/GenBank/DDBJ whole genome shotgun (WGS) entry which is preliminary data.</text>
</comment>
<keyword evidence="2" id="KW-0378">Hydrolase</keyword>
<evidence type="ECO:0000313" key="2">
    <source>
        <dbReference type="EMBL" id="KAB8299352.1"/>
    </source>
</evidence>
<evidence type="ECO:0000313" key="3">
    <source>
        <dbReference type="Proteomes" id="UP000440041"/>
    </source>
</evidence>
<dbReference type="InterPro" id="IPR013830">
    <property type="entry name" value="SGNH_hydro"/>
</dbReference>
<reference evidence="2 3" key="1">
    <citation type="submission" date="2019-09" db="EMBL/GenBank/DDBJ databases">
        <title>Characterization of the phylogenetic diversity of two novel species belonging to the genus Bifidobacterium: Bifidobacterium cebidarum sp. nov. and Bifidobacterium leontopitheci sp. nov.</title>
        <authorList>
            <person name="Lugli G.A."/>
            <person name="Duranti S."/>
            <person name="Milani C."/>
            <person name="Turroni F."/>
            <person name="Ventura M."/>
        </authorList>
    </citation>
    <scope>NUCLEOTIDE SEQUENCE [LARGE SCALE GENOMIC DNA]</scope>
    <source>
        <strain evidence="2 3">DSM 100238</strain>
    </source>
</reference>
<dbReference type="CDD" id="cd00229">
    <property type="entry name" value="SGNH_hydrolase"/>
    <property type="match status" value="1"/>
</dbReference>
<gene>
    <name evidence="2" type="ORF">DSM100238_0784</name>
</gene>
<proteinExistence type="predicted"/>
<name>A0A6A2VHN0_9BIFI</name>
<dbReference type="GO" id="GO:0016787">
    <property type="term" value="F:hydrolase activity"/>
    <property type="evidence" value="ECO:0007669"/>
    <property type="project" value="UniProtKB-KW"/>
</dbReference>
<dbReference type="Gene3D" id="3.40.50.1110">
    <property type="entry name" value="SGNH hydrolase"/>
    <property type="match status" value="1"/>
</dbReference>
<dbReference type="AlphaFoldDB" id="A0A6A2VHN0"/>
<dbReference type="Pfam" id="PF13472">
    <property type="entry name" value="Lipase_GDSL_2"/>
    <property type="match status" value="1"/>
</dbReference>
<dbReference type="EMBL" id="WBSO01000004">
    <property type="protein sequence ID" value="KAB8299352.1"/>
    <property type="molecule type" value="Genomic_DNA"/>
</dbReference>
<dbReference type="InterPro" id="IPR036514">
    <property type="entry name" value="SGNH_hydro_sf"/>
</dbReference>
<protein>
    <submittedName>
        <fullName evidence="2">GDSL-like Lipase/Acylhydrolase family</fullName>
    </submittedName>
</protein>
<dbReference type="SUPFAM" id="SSF52266">
    <property type="entry name" value="SGNH hydrolase"/>
    <property type="match status" value="1"/>
</dbReference>
<sequence length="243" mass="26791">MTTPMRAVQTAQATITYPAELHPGTDGQPGNAVTYDFSSITPIDGNPWQGKTLAILGSSVAYGACSLADGPGEYIARRLDMRLAKEAVSGTTLADLDDSSYVHRLDTRLPANLPVDLFICQLSTNDASHGVPLGNAGDTDTHTVAGALNHIAATVRERWNCPLMFFTGAYFDSPRYQAMVELLFEMQRIHGFGIIDLWNDAAWNAIPDDRRALYMHDPVHPTRAGYRDWWGPEMVRQLLNLTR</sequence>
<feature type="domain" description="SGNH hydrolase-type esterase" evidence="1">
    <location>
        <begin position="56"/>
        <end position="227"/>
    </location>
</feature>
<accession>A0A6A2VHN0</accession>